<feature type="transmembrane region" description="Helical" evidence="2">
    <location>
        <begin position="6"/>
        <end position="33"/>
    </location>
</feature>
<accession>A0ABP7V996</accession>
<evidence type="ECO:0000313" key="4">
    <source>
        <dbReference type="Proteomes" id="UP001501734"/>
    </source>
</evidence>
<feature type="transmembrane region" description="Helical" evidence="2">
    <location>
        <begin position="45"/>
        <end position="67"/>
    </location>
</feature>
<protein>
    <submittedName>
        <fullName evidence="3">Uncharacterized protein</fullName>
    </submittedName>
</protein>
<dbReference type="EMBL" id="BAABDL010000023">
    <property type="protein sequence ID" value="GAA4060979.1"/>
    <property type="molecule type" value="Genomic_DNA"/>
</dbReference>
<comment type="caution">
    <text evidence="3">The sequence shown here is derived from an EMBL/GenBank/DDBJ whole genome shotgun (WGS) entry which is preliminary data.</text>
</comment>
<reference evidence="4" key="1">
    <citation type="journal article" date="2019" name="Int. J. Syst. Evol. Microbiol.">
        <title>The Global Catalogue of Microorganisms (GCM) 10K type strain sequencing project: providing services to taxonomists for standard genome sequencing and annotation.</title>
        <authorList>
            <consortium name="The Broad Institute Genomics Platform"/>
            <consortium name="The Broad Institute Genome Sequencing Center for Infectious Disease"/>
            <person name="Wu L."/>
            <person name="Ma J."/>
        </authorList>
    </citation>
    <scope>NUCLEOTIDE SEQUENCE [LARGE SCALE GENOMIC DNA]</scope>
    <source>
        <strain evidence="4">JCM 17250</strain>
    </source>
</reference>
<dbReference type="Proteomes" id="UP001501734">
    <property type="component" value="Unassembled WGS sequence"/>
</dbReference>
<evidence type="ECO:0000256" key="2">
    <source>
        <dbReference type="SAM" id="Phobius"/>
    </source>
</evidence>
<evidence type="ECO:0000313" key="3">
    <source>
        <dbReference type="EMBL" id="GAA4060979.1"/>
    </source>
</evidence>
<feature type="coiled-coil region" evidence="1">
    <location>
        <begin position="156"/>
        <end position="210"/>
    </location>
</feature>
<keyword evidence="2" id="KW-0472">Membrane</keyword>
<name>A0ABP7V996_9BACI</name>
<keyword evidence="2" id="KW-0812">Transmembrane</keyword>
<keyword evidence="1" id="KW-0175">Coiled coil</keyword>
<dbReference type="RefSeq" id="WP_344910014.1">
    <property type="nucleotide sequence ID" value="NZ_BAABDL010000023.1"/>
</dbReference>
<keyword evidence="4" id="KW-1185">Reference proteome</keyword>
<organism evidence="3 4">
    <name type="scientific">Amphibacillus indicireducens</name>
    <dbReference type="NCBI Taxonomy" id="1076330"/>
    <lineage>
        <taxon>Bacteria</taxon>
        <taxon>Bacillati</taxon>
        <taxon>Bacillota</taxon>
        <taxon>Bacilli</taxon>
        <taxon>Bacillales</taxon>
        <taxon>Bacillaceae</taxon>
        <taxon>Amphibacillus</taxon>
    </lineage>
</organism>
<sequence>MRQIIAYIVFLLNNPLASATLVVISAAILGLYQKYFRRSKTKPKFHASALLILLFPIAMSFVFVSYITNPLIYYFGVETNGRVVSIESIPEIYNERQVYRHHVIFRNEADEIIETSFKTSDFNVYPISNSVRYPSSGEHFTLRYMAHAPSEFVIIRDETKHKLAELYQERSTLQEKIEFDPTEKLYKDQLAKIELEIKALQGEEKKDEVETLTELDYSFEDIASEVTTVDSIHFSPTHEIALVNLRYKGYDGRSEDALISISLKNQLILNMLPIDAFEKVIGVVDNKLYLHDWSDEHLFSYHIETLEPVTLEPELANADWDPILVGDYLIKHSHSTNQNTVHFLTTETNYEMPQDSIQHMVRNHDWEILTIEQQNNHIETMMKLQSISDFRQYFNAILADESMTHKHNTANSALFHSQGKTEVNTMSYVLTNQMLEHSVLKTEFSNQTKRYDSHKVMGQEADGSLYALGLKDGNLFGLKQSLADNFIEIPLELRVEKLDFESRHYDDGFLIASKNGLFKVTKDNFTITTIIDFNNLKSNQTD</sequence>
<gene>
    <name evidence="3" type="ORF">GCM10022410_05060</name>
</gene>
<keyword evidence="2" id="KW-1133">Transmembrane helix</keyword>
<proteinExistence type="predicted"/>
<evidence type="ECO:0000256" key="1">
    <source>
        <dbReference type="SAM" id="Coils"/>
    </source>
</evidence>